<dbReference type="InterPro" id="IPR014746">
    <property type="entry name" value="Gln_synth/guanido_kin_cat_dom"/>
</dbReference>
<keyword evidence="4 10" id="KW-0436">Ligase</keyword>
<evidence type="ECO:0000256" key="10">
    <source>
        <dbReference type="RuleBase" id="RU367135"/>
    </source>
</evidence>
<dbReference type="InterPro" id="IPR004308">
    <property type="entry name" value="GCS"/>
</dbReference>
<comment type="similarity">
    <text evidence="2 10">Belongs to the glutamate--cysteine ligase type 3 family.</text>
</comment>
<comment type="caution">
    <text evidence="12">The sequence shown here is derived from an EMBL/GenBank/DDBJ whole genome shotgun (WGS) entry which is preliminary data.</text>
</comment>
<evidence type="ECO:0000256" key="5">
    <source>
        <dbReference type="ARBA" id="ARBA00022684"/>
    </source>
</evidence>
<feature type="compositionally biased region" description="Basic and acidic residues" evidence="11">
    <location>
        <begin position="489"/>
        <end position="500"/>
    </location>
</feature>
<evidence type="ECO:0000256" key="1">
    <source>
        <dbReference type="ARBA" id="ARBA00005006"/>
    </source>
</evidence>
<feature type="region of interest" description="Disordered" evidence="11">
    <location>
        <begin position="489"/>
        <end position="523"/>
    </location>
</feature>
<keyword evidence="13" id="KW-1185">Reference proteome</keyword>
<evidence type="ECO:0000256" key="3">
    <source>
        <dbReference type="ARBA" id="ARBA00012220"/>
    </source>
</evidence>
<sequence length="553" mass="63400">MGLLTEGEALDWPHTKVYADFIRRKGIEQFIYVHNHLKTRSRDQLLWGDEIEYILLKHDKVNKKTSLYLNGTKILQELSKEENEQIASGSDNFLECLWRPEYAEYMVEGLPGRPFGHHLAHFNLVEDNMRKRRAILKAALPPDCYPVTMSVFPRLGCKRFTTDYEKPNPVDGASCSLFFPDNTPQPFIENLKQYLPEEAELARKCAFQSLPDTVYLDAMGFGMGCCCLQVTFQAWCLEEARELYDQLAPFCPIMMALSAASPIIRGYLLDTDCRWKIISDLTDDRTAEERGLNPLKNDRYLIAKSRYDSISTYLTEKGLSYSDLSLPIDQEAYSRMRYEGIDHCLARHIAHLFIRDPIAVYQEKVETDSEEGDTDHFENIQSTNWQSLRFKPPPSNSSIGWRVEFRSMELQLTDFENAAFVVFIVLLTRTILTFKLNTLIPLSCVDENMRRGLKRDAARSQKFYFRRGDLLFTDKTPVSAAALCSEIRERKHKSPSDTDSKLGPIPEGHGCQEDASSNCSRVRTDCPMKPQVAPFDSFSEMSINEIINGSVSR</sequence>
<evidence type="ECO:0000256" key="2">
    <source>
        <dbReference type="ARBA" id="ARBA00008100"/>
    </source>
</evidence>
<evidence type="ECO:0000313" key="13">
    <source>
        <dbReference type="Proteomes" id="UP001626550"/>
    </source>
</evidence>
<evidence type="ECO:0000256" key="8">
    <source>
        <dbReference type="ARBA" id="ARBA00030585"/>
    </source>
</evidence>
<keyword evidence="5 10" id="KW-0317">Glutathione biosynthesis</keyword>
<accession>A0ABD2Q1B2</accession>
<dbReference type="PANTHER" id="PTHR11164:SF0">
    <property type="entry name" value="GLUTAMATE--CYSTEINE LIGASE CATALYTIC SUBUNIT"/>
    <property type="match status" value="1"/>
</dbReference>
<evidence type="ECO:0000256" key="6">
    <source>
        <dbReference type="ARBA" id="ARBA00022741"/>
    </source>
</evidence>
<dbReference type="GO" id="GO:0004357">
    <property type="term" value="F:glutamate-cysteine ligase activity"/>
    <property type="evidence" value="ECO:0007669"/>
    <property type="project" value="UniProtKB-UniRule"/>
</dbReference>
<name>A0ABD2Q1B2_9PLAT</name>
<evidence type="ECO:0000313" key="12">
    <source>
        <dbReference type="EMBL" id="KAL3312506.1"/>
    </source>
</evidence>
<organism evidence="12 13">
    <name type="scientific">Cichlidogyrus casuarinus</name>
    <dbReference type="NCBI Taxonomy" id="1844966"/>
    <lineage>
        <taxon>Eukaryota</taxon>
        <taxon>Metazoa</taxon>
        <taxon>Spiralia</taxon>
        <taxon>Lophotrochozoa</taxon>
        <taxon>Platyhelminthes</taxon>
        <taxon>Monogenea</taxon>
        <taxon>Monopisthocotylea</taxon>
        <taxon>Dactylogyridea</taxon>
        <taxon>Ancyrocephalidae</taxon>
        <taxon>Cichlidogyrus</taxon>
    </lineage>
</organism>
<evidence type="ECO:0000256" key="4">
    <source>
        <dbReference type="ARBA" id="ARBA00022598"/>
    </source>
</evidence>
<comment type="pathway">
    <text evidence="1 10">Sulfur metabolism; glutathione biosynthesis; glutathione from L-cysteine and L-glutamate: step 1/2.</text>
</comment>
<gene>
    <name evidence="12" type="ORF">Ciccas_008903</name>
</gene>
<keyword evidence="6 10" id="KW-0547">Nucleotide-binding</keyword>
<evidence type="ECO:0000256" key="9">
    <source>
        <dbReference type="ARBA" id="ARBA00032122"/>
    </source>
</evidence>
<proteinExistence type="inferred from homology"/>
<dbReference type="Pfam" id="PF03074">
    <property type="entry name" value="GCS"/>
    <property type="match status" value="1"/>
</dbReference>
<reference evidence="12 13" key="1">
    <citation type="submission" date="2024-11" db="EMBL/GenBank/DDBJ databases">
        <title>Adaptive evolution of stress response genes in parasites aligns with host niche diversity.</title>
        <authorList>
            <person name="Hahn C."/>
            <person name="Resl P."/>
        </authorList>
    </citation>
    <scope>NUCLEOTIDE SEQUENCE [LARGE SCALE GENOMIC DNA]</scope>
    <source>
        <strain evidence="12">EGGRZ-B1_66</strain>
        <tissue evidence="12">Body</tissue>
    </source>
</reference>
<dbReference type="EMBL" id="JBJKFK010001671">
    <property type="protein sequence ID" value="KAL3312506.1"/>
    <property type="molecule type" value="Genomic_DNA"/>
</dbReference>
<dbReference type="AlphaFoldDB" id="A0ABD2Q1B2"/>
<dbReference type="PANTHER" id="PTHR11164">
    <property type="entry name" value="GLUTAMATE CYSTEINE LIGASE"/>
    <property type="match status" value="1"/>
</dbReference>
<dbReference type="GO" id="GO:0006750">
    <property type="term" value="P:glutathione biosynthetic process"/>
    <property type="evidence" value="ECO:0007669"/>
    <property type="project" value="UniProtKB-UniRule"/>
</dbReference>
<comment type="catalytic activity">
    <reaction evidence="10">
        <text>L-cysteine + L-glutamate + ATP = gamma-L-glutamyl-L-cysteine + ADP + phosphate + H(+)</text>
        <dbReference type="Rhea" id="RHEA:13285"/>
        <dbReference type="ChEBI" id="CHEBI:15378"/>
        <dbReference type="ChEBI" id="CHEBI:29985"/>
        <dbReference type="ChEBI" id="CHEBI:30616"/>
        <dbReference type="ChEBI" id="CHEBI:35235"/>
        <dbReference type="ChEBI" id="CHEBI:43474"/>
        <dbReference type="ChEBI" id="CHEBI:58173"/>
        <dbReference type="ChEBI" id="CHEBI:456216"/>
        <dbReference type="EC" id="6.3.2.2"/>
    </reaction>
</comment>
<dbReference type="GO" id="GO:0005524">
    <property type="term" value="F:ATP binding"/>
    <property type="evidence" value="ECO:0007669"/>
    <property type="project" value="UniProtKB-UniRule"/>
</dbReference>
<protein>
    <recommendedName>
        <fullName evidence="3 10">Glutamate--cysteine ligase</fullName>
        <ecNumber evidence="3 10">6.3.2.2</ecNumber>
    </recommendedName>
    <alternativeName>
        <fullName evidence="9 10">Gamma-ECS</fullName>
    </alternativeName>
    <alternativeName>
        <fullName evidence="8 10">Gamma-glutamylcysteine synthetase</fullName>
    </alternativeName>
</protein>
<dbReference type="Gene3D" id="3.30.590.50">
    <property type="match status" value="3"/>
</dbReference>
<evidence type="ECO:0000256" key="7">
    <source>
        <dbReference type="ARBA" id="ARBA00022840"/>
    </source>
</evidence>
<keyword evidence="7 10" id="KW-0067">ATP-binding</keyword>
<dbReference type="Proteomes" id="UP001626550">
    <property type="component" value="Unassembled WGS sequence"/>
</dbReference>
<dbReference type="SUPFAM" id="SSF55931">
    <property type="entry name" value="Glutamine synthetase/guanido kinase"/>
    <property type="match status" value="1"/>
</dbReference>
<dbReference type="EC" id="6.3.2.2" evidence="3 10"/>
<evidence type="ECO:0000256" key="11">
    <source>
        <dbReference type="SAM" id="MobiDB-lite"/>
    </source>
</evidence>